<evidence type="ECO:0000256" key="1">
    <source>
        <dbReference type="SAM" id="MobiDB-lite"/>
    </source>
</evidence>
<dbReference type="RefSeq" id="XP_007466086.1">
    <property type="nucleotide sequence ID" value="XM_007466024.1"/>
</dbReference>
<dbReference type="Proteomes" id="UP000265300">
    <property type="component" value="Unplaced"/>
</dbReference>
<accession>A0A340XXL1</accession>
<proteinExistence type="predicted"/>
<feature type="region of interest" description="Disordered" evidence="1">
    <location>
        <begin position="15"/>
        <end position="296"/>
    </location>
</feature>
<evidence type="ECO:0000313" key="3">
    <source>
        <dbReference type="RefSeq" id="XP_007466086.1"/>
    </source>
</evidence>
<feature type="compositionally biased region" description="Low complexity" evidence="1">
    <location>
        <begin position="194"/>
        <end position="209"/>
    </location>
</feature>
<protein>
    <submittedName>
        <fullName evidence="3">Proline-rich protein 2-like</fullName>
    </submittedName>
</protein>
<name>A0A340XXL1_LIPVE</name>
<feature type="compositionally biased region" description="Polar residues" evidence="1">
    <location>
        <begin position="27"/>
        <end position="44"/>
    </location>
</feature>
<dbReference type="KEGG" id="lve:103085562"/>
<evidence type="ECO:0000313" key="2">
    <source>
        <dbReference type="Proteomes" id="UP000265300"/>
    </source>
</evidence>
<feature type="compositionally biased region" description="Basic residues" evidence="1">
    <location>
        <begin position="152"/>
        <end position="165"/>
    </location>
</feature>
<dbReference type="AlphaFoldDB" id="A0A340XXL1"/>
<organism evidence="2 3">
    <name type="scientific">Lipotes vexillifer</name>
    <name type="common">Yangtze river dolphin</name>
    <dbReference type="NCBI Taxonomy" id="118797"/>
    <lineage>
        <taxon>Eukaryota</taxon>
        <taxon>Metazoa</taxon>
        <taxon>Chordata</taxon>
        <taxon>Craniata</taxon>
        <taxon>Vertebrata</taxon>
        <taxon>Euteleostomi</taxon>
        <taxon>Mammalia</taxon>
        <taxon>Eutheria</taxon>
        <taxon>Laurasiatheria</taxon>
        <taxon>Artiodactyla</taxon>
        <taxon>Whippomorpha</taxon>
        <taxon>Cetacea</taxon>
        <taxon>Odontoceti</taxon>
        <taxon>Lipotidae</taxon>
        <taxon>Lipotes</taxon>
    </lineage>
</organism>
<dbReference type="InParanoid" id="A0A340XXL1"/>
<feature type="compositionally biased region" description="Low complexity" evidence="1">
    <location>
        <begin position="71"/>
        <end position="80"/>
    </location>
</feature>
<keyword evidence="2" id="KW-1185">Reference proteome</keyword>
<dbReference type="PRINTS" id="PR01217">
    <property type="entry name" value="PRICHEXTENSN"/>
</dbReference>
<reference evidence="3" key="1">
    <citation type="submission" date="2025-08" db="UniProtKB">
        <authorList>
            <consortium name="RefSeq"/>
        </authorList>
    </citation>
    <scope>IDENTIFICATION</scope>
</reference>
<feature type="compositionally biased region" description="Basic and acidic residues" evidence="1">
    <location>
        <begin position="286"/>
        <end position="296"/>
    </location>
</feature>
<dbReference type="GeneID" id="103085562"/>
<gene>
    <name evidence="3" type="primary">LOC103085562</name>
</gene>
<feature type="compositionally biased region" description="Basic residues" evidence="1">
    <location>
        <begin position="50"/>
        <end position="59"/>
    </location>
</feature>
<sequence>MPAQAWMMLPTAFTGHSVSLAPPPTVPGSSTDDSERTCTVTRSCPSRHPGGARRIRGRGKVTAGPPAATVRARLPGAARPPRAPRLSPPRPRRPRRREASPPPGPRAPGRPSSPARDPTPPPARSLPGSPARTPRGPGPEPELPVRPAAPRAPHHDHRPGPRRRGSPAVAATPDTRHRTPLRPHLSPPGGGAWGRPAGLGPAGTPALAGSSRPFPAASSLRGAGPPRAVGRRGKGRRGPSTSPPAPPVVQVRPGRPHLRPTGLIPPRVSRGPRRVPAGRRASWQEARTKEEKGWKR</sequence>